<evidence type="ECO:0000259" key="2">
    <source>
        <dbReference type="Pfam" id="PF07905"/>
    </source>
</evidence>
<feature type="domain" description="CdaR GGDEF-like" evidence="4">
    <location>
        <begin position="290"/>
        <end position="377"/>
    </location>
</feature>
<dbReference type="Proteomes" id="UP001501116">
    <property type="component" value="Unassembled WGS sequence"/>
</dbReference>
<dbReference type="Gene3D" id="1.10.10.2840">
    <property type="entry name" value="PucR C-terminal helix-turn-helix domain"/>
    <property type="match status" value="1"/>
</dbReference>
<dbReference type="RefSeq" id="WP_344425005.1">
    <property type="nucleotide sequence ID" value="NZ_BAAANN010000024.1"/>
</dbReference>
<dbReference type="Pfam" id="PF17853">
    <property type="entry name" value="GGDEF_2"/>
    <property type="match status" value="1"/>
</dbReference>
<evidence type="ECO:0000259" key="3">
    <source>
        <dbReference type="Pfam" id="PF13556"/>
    </source>
</evidence>
<comment type="similarity">
    <text evidence="1">Belongs to the CdaR family.</text>
</comment>
<dbReference type="Pfam" id="PF13556">
    <property type="entry name" value="HTH_30"/>
    <property type="match status" value="1"/>
</dbReference>
<dbReference type="PANTHER" id="PTHR33744:SF1">
    <property type="entry name" value="DNA-BINDING TRANSCRIPTIONAL ACTIVATOR ADER"/>
    <property type="match status" value="1"/>
</dbReference>
<dbReference type="EMBL" id="BAAANN010000024">
    <property type="protein sequence ID" value="GAA1973405.1"/>
    <property type="molecule type" value="Genomic_DNA"/>
</dbReference>
<proteinExistence type="inferred from homology"/>
<evidence type="ECO:0000313" key="6">
    <source>
        <dbReference type="Proteomes" id="UP001501116"/>
    </source>
</evidence>
<comment type="caution">
    <text evidence="5">The sequence shown here is derived from an EMBL/GenBank/DDBJ whole genome shotgun (WGS) entry which is preliminary data.</text>
</comment>
<dbReference type="InterPro" id="IPR025736">
    <property type="entry name" value="PucR_C-HTH_dom"/>
</dbReference>
<dbReference type="Pfam" id="PF07905">
    <property type="entry name" value="PucR"/>
    <property type="match status" value="1"/>
</dbReference>
<dbReference type="InterPro" id="IPR012914">
    <property type="entry name" value="PucR_dom"/>
</dbReference>
<organism evidence="5 6">
    <name type="scientific">Amycolatopsis minnesotensis</name>
    <dbReference type="NCBI Taxonomy" id="337894"/>
    <lineage>
        <taxon>Bacteria</taxon>
        <taxon>Bacillati</taxon>
        <taxon>Actinomycetota</taxon>
        <taxon>Actinomycetes</taxon>
        <taxon>Pseudonocardiales</taxon>
        <taxon>Pseudonocardiaceae</taxon>
        <taxon>Amycolatopsis</taxon>
    </lineage>
</organism>
<dbReference type="PANTHER" id="PTHR33744">
    <property type="entry name" value="CARBOHYDRATE DIACID REGULATOR"/>
    <property type="match status" value="1"/>
</dbReference>
<evidence type="ECO:0000259" key="4">
    <source>
        <dbReference type="Pfam" id="PF17853"/>
    </source>
</evidence>
<feature type="domain" description="PucR C-terminal helix-turn-helix" evidence="3">
    <location>
        <begin position="422"/>
        <end position="479"/>
    </location>
</feature>
<evidence type="ECO:0000313" key="5">
    <source>
        <dbReference type="EMBL" id="GAA1973405.1"/>
    </source>
</evidence>
<dbReference type="InterPro" id="IPR051448">
    <property type="entry name" value="CdaR-like_regulators"/>
</dbReference>
<sequence>MNLSSRWLLNQPELGLALVAGEAGLDRPLRFAHSIDLADPVPWLSGGELVLTTGAHLPERAADYVRGLDSAGVAALGFGVGLSHDTVPRSIVEVADELGLPVLEVPLPTPFAAVTKAVLDRLAELRYEEVLRVSRAQPRMTRAALRHGAGGIVRELSATTGAATVFLGPDKEVEATCSRAAPADVEEVVALAGTATGSAVVTEERAISVHAVGVGGSLHGWLAVVGEQSLGPAEQVLLGHAASLLALDKEKPRRLRAERNRLGATLLGLLLSDPALEPQLRSQLADVVDPATGIRVLVVRADDPEPVLSEIDGALTERDLPLLARESGGEAVVLLPGGFTGDQVTALSPALARAGLSGPHPLSALREALSEARLAAAAGEDHLTEFGSLAGGALLAAPGSRAVLDSVAEGTISKLHEHDPVLVTSLRAFLEANGQWETAAAAIGVHRHTLRNRLDRAADVLGCDLGSARVRAELLLAALAWDARPR</sequence>
<keyword evidence="6" id="KW-1185">Reference proteome</keyword>
<protein>
    <submittedName>
        <fullName evidence="5">PucR family transcriptional regulator</fullName>
    </submittedName>
</protein>
<feature type="domain" description="Purine catabolism PurC-like" evidence="2">
    <location>
        <begin position="8"/>
        <end position="122"/>
    </location>
</feature>
<evidence type="ECO:0000256" key="1">
    <source>
        <dbReference type="ARBA" id="ARBA00006754"/>
    </source>
</evidence>
<gene>
    <name evidence="5" type="ORF">GCM10009754_55340</name>
</gene>
<accession>A0ABN2RQY8</accession>
<reference evidence="5 6" key="1">
    <citation type="journal article" date="2019" name="Int. J. Syst. Evol. Microbiol.">
        <title>The Global Catalogue of Microorganisms (GCM) 10K type strain sequencing project: providing services to taxonomists for standard genome sequencing and annotation.</title>
        <authorList>
            <consortium name="The Broad Institute Genomics Platform"/>
            <consortium name="The Broad Institute Genome Sequencing Center for Infectious Disease"/>
            <person name="Wu L."/>
            <person name="Ma J."/>
        </authorList>
    </citation>
    <scope>NUCLEOTIDE SEQUENCE [LARGE SCALE GENOMIC DNA]</scope>
    <source>
        <strain evidence="5 6">JCM 14545</strain>
    </source>
</reference>
<dbReference type="InterPro" id="IPR042070">
    <property type="entry name" value="PucR_C-HTH_sf"/>
</dbReference>
<dbReference type="InterPro" id="IPR041522">
    <property type="entry name" value="CdaR_GGDEF"/>
</dbReference>
<name>A0ABN2RQY8_9PSEU</name>